<feature type="transmembrane region" description="Helical" evidence="5">
    <location>
        <begin position="208"/>
        <end position="231"/>
    </location>
</feature>
<keyword evidence="2 5" id="KW-0812">Transmembrane</keyword>
<keyword evidence="4 5" id="KW-0472">Membrane</keyword>
<reference evidence="7" key="1">
    <citation type="journal article" date="2014" name="Genome Biol. Evol.">
        <title>Pangenome evidence for extensive interdomain horizontal transfer affecting lineage core and shell genes in uncultured planktonic thaumarchaeota and euryarchaeota.</title>
        <authorList>
            <person name="Deschamps P."/>
            <person name="Zivanovic Y."/>
            <person name="Moreira D."/>
            <person name="Rodriguez-Valera F."/>
            <person name="Lopez-Garcia P."/>
        </authorList>
    </citation>
    <scope>NUCLEOTIDE SEQUENCE</scope>
</reference>
<dbReference type="PROSITE" id="PS51012">
    <property type="entry name" value="ABC_TM2"/>
    <property type="match status" value="1"/>
</dbReference>
<evidence type="ECO:0000256" key="1">
    <source>
        <dbReference type="ARBA" id="ARBA00004141"/>
    </source>
</evidence>
<dbReference type="PANTHER" id="PTHR43027:SF1">
    <property type="entry name" value="DOXORUBICIN RESISTANCE ABC TRANSPORTER PERMEASE PROTEIN DRRC-RELATED"/>
    <property type="match status" value="1"/>
</dbReference>
<feature type="transmembrane region" description="Helical" evidence="5">
    <location>
        <begin position="243"/>
        <end position="262"/>
    </location>
</feature>
<dbReference type="InterPro" id="IPR013525">
    <property type="entry name" value="ABC2_TM"/>
</dbReference>
<organism evidence="7">
    <name type="scientific">uncultured marine thaumarchaeote KM3_54_F04</name>
    <dbReference type="NCBI Taxonomy" id="1456191"/>
    <lineage>
        <taxon>Archaea</taxon>
        <taxon>Nitrososphaerota</taxon>
        <taxon>environmental samples</taxon>
    </lineage>
</organism>
<accession>A0A075H7S7</accession>
<gene>
    <name evidence="7" type="primary">ABC-2.AB.P</name>
</gene>
<feature type="transmembrane region" description="Helical" evidence="5">
    <location>
        <begin position="174"/>
        <end position="202"/>
    </location>
</feature>
<dbReference type="PANTHER" id="PTHR43027">
    <property type="entry name" value="DOXORUBICIN RESISTANCE ABC TRANSPORTER PERMEASE PROTEIN DRRC-RELATED"/>
    <property type="match status" value="1"/>
</dbReference>
<evidence type="ECO:0000256" key="5">
    <source>
        <dbReference type="SAM" id="Phobius"/>
    </source>
</evidence>
<feature type="transmembrane region" description="Helical" evidence="5">
    <location>
        <begin position="297"/>
        <end position="316"/>
    </location>
</feature>
<protein>
    <submittedName>
        <fullName evidence="7">ABC-type multidrug transport system, permease component (ABC-2.AB.P)</fullName>
    </submittedName>
</protein>
<dbReference type="InterPro" id="IPR052902">
    <property type="entry name" value="ABC-2_transporter"/>
</dbReference>
<dbReference type="GO" id="GO:0043190">
    <property type="term" value="C:ATP-binding cassette (ABC) transporter complex"/>
    <property type="evidence" value="ECO:0007669"/>
    <property type="project" value="InterPro"/>
</dbReference>
<dbReference type="AlphaFoldDB" id="A0A075H7S7"/>
<name>A0A075H7S7_9ARCH</name>
<dbReference type="PRINTS" id="PR00164">
    <property type="entry name" value="ABC2TRNSPORT"/>
</dbReference>
<sequence>MLLFGGLFSLQSDKMDLYIENNDMNQNNPSMASLRIIQLINQTDSFNIEDDEGNLEEQTRTIVIPKNFESRLEEGNSSIKLIMDESHQTFPRTSSLINGVISSMNVEKQGVEQPIVLIQEQISSNDISFIEYFVPGVVGIAIMSTGIFGTIGTNTKYRKNGVIKKLATTPLSKFEWIIGLVLYHMLIGIISTSVILIVAVLVFNINVILNPVIIILIISGALTFPGLGMIISTVVREEEEADAAGNVVTFPMLFLSGTFFPLETMPTFIQAFARILPLTYLNNGLREIMVYGNYQAALWNCGIVFVIGIIAIAISMKVTRWTDL</sequence>
<evidence type="ECO:0000256" key="3">
    <source>
        <dbReference type="ARBA" id="ARBA00022989"/>
    </source>
</evidence>
<keyword evidence="3 5" id="KW-1133">Transmembrane helix</keyword>
<feature type="transmembrane region" description="Helical" evidence="5">
    <location>
        <begin position="132"/>
        <end position="153"/>
    </location>
</feature>
<proteinExistence type="predicted"/>
<comment type="subcellular location">
    <subcellularLocation>
        <location evidence="1">Membrane</location>
        <topology evidence="1">Multi-pass membrane protein</topology>
    </subcellularLocation>
</comment>
<dbReference type="InterPro" id="IPR000412">
    <property type="entry name" value="ABC_2_transport"/>
</dbReference>
<evidence type="ECO:0000256" key="2">
    <source>
        <dbReference type="ARBA" id="ARBA00022692"/>
    </source>
</evidence>
<dbReference type="GO" id="GO:0140359">
    <property type="term" value="F:ABC-type transporter activity"/>
    <property type="evidence" value="ECO:0007669"/>
    <property type="project" value="InterPro"/>
</dbReference>
<dbReference type="InterPro" id="IPR047817">
    <property type="entry name" value="ABC2_TM_bact-type"/>
</dbReference>
<dbReference type="Pfam" id="PF12698">
    <property type="entry name" value="ABC2_membrane_3"/>
    <property type="match status" value="1"/>
</dbReference>
<feature type="domain" description="ABC transmembrane type-2" evidence="6">
    <location>
        <begin position="98"/>
        <end position="322"/>
    </location>
</feature>
<evidence type="ECO:0000313" key="7">
    <source>
        <dbReference type="EMBL" id="AIF12079.1"/>
    </source>
</evidence>
<dbReference type="EMBL" id="KF900936">
    <property type="protein sequence ID" value="AIF12079.1"/>
    <property type="molecule type" value="Genomic_DNA"/>
</dbReference>
<evidence type="ECO:0000256" key="4">
    <source>
        <dbReference type="ARBA" id="ARBA00023136"/>
    </source>
</evidence>
<evidence type="ECO:0000259" key="6">
    <source>
        <dbReference type="PROSITE" id="PS51012"/>
    </source>
</evidence>